<reference evidence="3 4" key="1">
    <citation type="submission" date="2020-01" db="EMBL/GenBank/DDBJ databases">
        <title>Identification and distribution of gene clusters putatively required for synthesis of sphingolipid metabolism inhibitors in phylogenetically diverse species of the filamentous fungus Fusarium.</title>
        <authorList>
            <person name="Kim H.-S."/>
            <person name="Busman M."/>
            <person name="Brown D.W."/>
            <person name="Divon H."/>
            <person name="Uhlig S."/>
            <person name="Proctor R.H."/>
        </authorList>
    </citation>
    <scope>NUCLEOTIDE SEQUENCE [LARGE SCALE GENOMIC DNA]</scope>
    <source>
        <strain evidence="3 4">NRRL 13308</strain>
    </source>
</reference>
<dbReference type="AlphaFoldDB" id="A0A8H4JB74"/>
<feature type="region of interest" description="Disordered" evidence="1">
    <location>
        <begin position="494"/>
        <end position="565"/>
    </location>
</feature>
<evidence type="ECO:0000313" key="3">
    <source>
        <dbReference type="EMBL" id="KAF4415017.1"/>
    </source>
</evidence>
<dbReference type="GO" id="GO:0005654">
    <property type="term" value="C:nucleoplasm"/>
    <property type="evidence" value="ECO:0007669"/>
    <property type="project" value="TreeGrafter"/>
</dbReference>
<feature type="compositionally biased region" description="Basic and acidic residues" evidence="1">
    <location>
        <begin position="825"/>
        <end position="834"/>
    </location>
</feature>
<dbReference type="GO" id="GO:0070372">
    <property type="term" value="P:regulation of ERK1 and ERK2 cascade"/>
    <property type="evidence" value="ECO:0007669"/>
    <property type="project" value="TreeGrafter"/>
</dbReference>
<feature type="domain" description="Tyrosine-protein phosphatase" evidence="2">
    <location>
        <begin position="89"/>
        <end position="258"/>
    </location>
</feature>
<dbReference type="InterPro" id="IPR052449">
    <property type="entry name" value="STYX-Interacting_Phosphatase"/>
</dbReference>
<dbReference type="SMART" id="SM00195">
    <property type="entry name" value="DSPc"/>
    <property type="match status" value="1"/>
</dbReference>
<comment type="caution">
    <text evidence="3">The sequence shown here is derived from an EMBL/GenBank/DDBJ whole genome shotgun (WGS) entry which is preliminary data.</text>
</comment>
<feature type="compositionally biased region" description="Basic and acidic residues" evidence="1">
    <location>
        <begin position="506"/>
        <end position="535"/>
    </location>
</feature>
<dbReference type="EMBL" id="JAADJF010000628">
    <property type="protein sequence ID" value="KAF4415017.1"/>
    <property type="molecule type" value="Genomic_DNA"/>
</dbReference>
<keyword evidence="4" id="KW-1185">Reference proteome</keyword>
<accession>A0A8H4JB74</accession>
<feature type="compositionally biased region" description="Basic and acidic residues" evidence="1">
    <location>
        <begin position="542"/>
        <end position="554"/>
    </location>
</feature>
<dbReference type="OrthoDB" id="10252009at2759"/>
<dbReference type="GO" id="GO:0062026">
    <property type="term" value="P:negative regulation of SCF-dependent proteasomal ubiquitin-dependent catabolic process"/>
    <property type="evidence" value="ECO:0007669"/>
    <property type="project" value="TreeGrafter"/>
</dbReference>
<feature type="region of interest" description="Disordered" evidence="1">
    <location>
        <begin position="787"/>
        <end position="861"/>
    </location>
</feature>
<organism evidence="3 4">
    <name type="scientific">Fusarium acutatum</name>
    <dbReference type="NCBI Taxonomy" id="78861"/>
    <lineage>
        <taxon>Eukaryota</taxon>
        <taxon>Fungi</taxon>
        <taxon>Dikarya</taxon>
        <taxon>Ascomycota</taxon>
        <taxon>Pezizomycotina</taxon>
        <taxon>Sordariomycetes</taxon>
        <taxon>Hypocreomycetidae</taxon>
        <taxon>Hypocreales</taxon>
        <taxon>Nectriaceae</taxon>
        <taxon>Fusarium</taxon>
        <taxon>Fusarium fujikuroi species complex</taxon>
    </lineage>
</organism>
<protein>
    <submittedName>
        <fullName evidence="3">Tyrosine phosphatase</fullName>
    </submittedName>
</protein>
<evidence type="ECO:0000313" key="4">
    <source>
        <dbReference type="Proteomes" id="UP000536711"/>
    </source>
</evidence>
<dbReference type="Proteomes" id="UP000536711">
    <property type="component" value="Unassembled WGS sequence"/>
</dbReference>
<gene>
    <name evidence="3" type="ORF">FACUT_13762</name>
</gene>
<dbReference type="InterPro" id="IPR029021">
    <property type="entry name" value="Prot-tyrosine_phosphatase-like"/>
</dbReference>
<sequence length="861" mass="97014">MESSSGLHPSFANNAVPSAPYVRRAPSPPFIHIPPTGQCGVSAAPILLPSYEHVDSSQLTAHDVKIITQNMQQIATDRAADWSYEQRRDAQKLVNFLYLGPNSTAKDIKWLQEEGITMIAVARDARMAGVKLMSVEKAAKTLDIEVRYVDLEGNDKLISSFPDIIRLINDHLLSVYHSQAKGRNTNGELLVDPSSFRRGKVLLTCETGNDRSAAIAAAYIMAVFGKDMITAVQFISIQRFCCAFDEDIKRKLQCWEDILRARSQVAMEQAVPPNAQHTKRHIDDVMDTSEDPNDKGEFALDQDRFNVKWIILRVFSNNNRFAKLTSLILHLSNQQVKDFMEIYLREYYSWRVWQEIVEKIPNDQLLEHALEKRQTVAELLREHRPLLYTDNVPDQDKQKGVEFLQGLKISGVVEEFLEYTENGLLDFLRLDIEWEFLQDAIDKQQMLGSLELGWLDPEKVELLMAQISAPESPTGPFRYPELGDPFLGTIKRRLTPLPADTPDEDVMVKDDGYDSDATHDATEDKNENDRPRDNGKQPACPEKQDEQAANDARDAPLTSLIPGPLGEVPLPYQRNILQMASQRYYHQAYTHLKGKAVSTLVEEERTPHPPASAYCPTGFHYLAKQKQVRGLIGPEGGRRSMHRGDVEHGEGSARQEARGNASMAAGRMSGAPRLSRRGLESRTVLTSHFEDALLNDPRYDYVMDQRQKSVYLEEVPKHDMEQEEQYASFTSAPDEEPLAFVQASGSTLQPNQYSSPTILGHKAPIDNSTPSEQLRQMLDANWSGFLKKKGSKSTANSVTRQSRVSQDIESDVEADPMTMPIDVPEPEKDGDYNPKKRTPKKSGRGRPRKASLKKRESEGGM</sequence>
<proteinExistence type="predicted"/>
<name>A0A8H4JB74_9HYPO</name>
<dbReference type="InterPro" id="IPR020422">
    <property type="entry name" value="TYR_PHOSPHATASE_DUAL_dom"/>
</dbReference>
<dbReference type="Gene3D" id="3.90.190.10">
    <property type="entry name" value="Protein tyrosine phosphatase superfamily"/>
    <property type="match status" value="1"/>
</dbReference>
<feature type="compositionally biased region" description="Polar residues" evidence="1">
    <location>
        <begin position="792"/>
        <end position="807"/>
    </location>
</feature>
<dbReference type="GO" id="GO:1990444">
    <property type="term" value="F:F-box domain binding"/>
    <property type="evidence" value="ECO:0007669"/>
    <property type="project" value="TreeGrafter"/>
</dbReference>
<dbReference type="PANTHER" id="PTHR46588">
    <property type="entry name" value="SERINE/THREONINE/TYROSINE-INTERACTING PROTEIN"/>
    <property type="match status" value="1"/>
</dbReference>
<dbReference type="SUPFAM" id="SSF52799">
    <property type="entry name" value="(Phosphotyrosine protein) phosphatases II"/>
    <property type="match status" value="1"/>
</dbReference>
<evidence type="ECO:0000259" key="2">
    <source>
        <dbReference type="SMART" id="SM00195"/>
    </source>
</evidence>
<feature type="compositionally biased region" description="Basic and acidic residues" evidence="1">
    <location>
        <begin position="636"/>
        <end position="657"/>
    </location>
</feature>
<dbReference type="GO" id="GO:0005737">
    <property type="term" value="C:cytoplasm"/>
    <property type="evidence" value="ECO:0007669"/>
    <property type="project" value="TreeGrafter"/>
</dbReference>
<feature type="compositionally biased region" description="Basic residues" evidence="1">
    <location>
        <begin position="835"/>
        <end position="852"/>
    </location>
</feature>
<dbReference type="PANTHER" id="PTHR46588:SF1">
    <property type="entry name" value="SERINE_THREONINE_TYROSINE-INTERACTING PROTEIN"/>
    <property type="match status" value="1"/>
</dbReference>
<feature type="region of interest" description="Disordered" evidence="1">
    <location>
        <begin position="634"/>
        <end position="678"/>
    </location>
</feature>
<evidence type="ECO:0000256" key="1">
    <source>
        <dbReference type="SAM" id="MobiDB-lite"/>
    </source>
</evidence>